<feature type="domain" description="HAMP" evidence="13">
    <location>
        <begin position="84"/>
        <end position="137"/>
    </location>
</feature>
<feature type="domain" description="PAS" evidence="11">
    <location>
        <begin position="292"/>
        <end position="362"/>
    </location>
</feature>
<dbReference type="SMART" id="SM00304">
    <property type="entry name" value="HAMP"/>
    <property type="match status" value="1"/>
</dbReference>
<dbReference type="STRING" id="490188.SAMN04488068_2246"/>
<dbReference type="PROSITE" id="PS50112">
    <property type="entry name" value="PAS"/>
    <property type="match status" value="1"/>
</dbReference>
<dbReference type="EMBL" id="FQWZ01000005">
    <property type="protein sequence ID" value="SHH03931.1"/>
    <property type="molecule type" value="Genomic_DNA"/>
</dbReference>
<dbReference type="RefSeq" id="WP_072897607.1">
    <property type="nucleotide sequence ID" value="NZ_FQWZ01000005.1"/>
</dbReference>
<dbReference type="EC" id="2.7.13.3" evidence="3"/>
<dbReference type="Gene3D" id="6.10.340.10">
    <property type="match status" value="1"/>
</dbReference>
<dbReference type="SMART" id="SM00388">
    <property type="entry name" value="HisKA"/>
    <property type="match status" value="1"/>
</dbReference>
<evidence type="ECO:0000313" key="15">
    <source>
        <dbReference type="Proteomes" id="UP000199758"/>
    </source>
</evidence>
<reference evidence="14 15" key="1">
    <citation type="submission" date="2016-11" db="EMBL/GenBank/DDBJ databases">
        <authorList>
            <person name="Jaros S."/>
            <person name="Januszkiewicz K."/>
            <person name="Wedrychowicz H."/>
        </authorList>
    </citation>
    <scope>NUCLEOTIDE SEQUENCE [LARGE SCALE GENOMIC DNA]</scope>
    <source>
        <strain evidence="14 15">CGMCC 1.7049</strain>
    </source>
</reference>
<evidence type="ECO:0000259" key="9">
    <source>
        <dbReference type="PROSITE" id="PS50109"/>
    </source>
</evidence>
<evidence type="ECO:0000259" key="11">
    <source>
        <dbReference type="PROSITE" id="PS50112"/>
    </source>
</evidence>
<keyword evidence="8" id="KW-0812">Transmembrane</keyword>
<dbReference type="SMART" id="SM00086">
    <property type="entry name" value="PAC"/>
    <property type="match status" value="2"/>
</dbReference>
<protein>
    <recommendedName>
        <fullName evidence="3">histidine kinase</fullName>
        <ecNumber evidence="3">2.7.13.3</ecNumber>
    </recommendedName>
</protein>
<dbReference type="InterPro" id="IPR003660">
    <property type="entry name" value="HAMP_dom"/>
</dbReference>
<dbReference type="Gene3D" id="3.40.50.2300">
    <property type="match status" value="1"/>
</dbReference>
<proteinExistence type="predicted"/>
<dbReference type="InterPro" id="IPR013655">
    <property type="entry name" value="PAS_fold_3"/>
</dbReference>
<dbReference type="CDD" id="cd00075">
    <property type="entry name" value="HATPase"/>
    <property type="match status" value="1"/>
</dbReference>
<evidence type="ECO:0000259" key="10">
    <source>
        <dbReference type="PROSITE" id="PS50110"/>
    </source>
</evidence>
<evidence type="ECO:0000256" key="6">
    <source>
        <dbReference type="ARBA" id="ARBA00022777"/>
    </source>
</evidence>
<evidence type="ECO:0000259" key="13">
    <source>
        <dbReference type="PROSITE" id="PS50885"/>
    </source>
</evidence>
<dbReference type="InterPro" id="IPR003594">
    <property type="entry name" value="HATPase_dom"/>
</dbReference>
<feature type="transmembrane region" description="Helical" evidence="8">
    <location>
        <begin position="58"/>
        <end position="80"/>
    </location>
</feature>
<dbReference type="NCBIfam" id="TIGR00229">
    <property type="entry name" value="sensory_box"/>
    <property type="match status" value="2"/>
</dbReference>
<comment type="catalytic activity">
    <reaction evidence="1">
        <text>ATP + protein L-histidine = ADP + protein N-phospho-L-histidine.</text>
        <dbReference type="EC" id="2.7.13.3"/>
    </reaction>
</comment>
<feature type="domain" description="PAC" evidence="12">
    <location>
        <begin position="365"/>
        <end position="417"/>
    </location>
</feature>
<dbReference type="SUPFAM" id="SSF55874">
    <property type="entry name" value="ATPase domain of HSP90 chaperone/DNA topoisomerase II/histidine kinase"/>
    <property type="match status" value="1"/>
</dbReference>
<evidence type="ECO:0000256" key="7">
    <source>
        <dbReference type="PROSITE-ProRule" id="PRU00169"/>
    </source>
</evidence>
<evidence type="ECO:0000256" key="2">
    <source>
        <dbReference type="ARBA" id="ARBA00004370"/>
    </source>
</evidence>
<dbReference type="SMART" id="SM00091">
    <property type="entry name" value="PAS"/>
    <property type="match status" value="2"/>
</dbReference>
<keyword evidence="5" id="KW-0808">Transferase</keyword>
<evidence type="ECO:0000256" key="5">
    <source>
        <dbReference type="ARBA" id="ARBA00022679"/>
    </source>
</evidence>
<dbReference type="GO" id="GO:0009927">
    <property type="term" value="F:histidine phosphotransfer kinase activity"/>
    <property type="evidence" value="ECO:0007669"/>
    <property type="project" value="TreeGrafter"/>
</dbReference>
<evidence type="ECO:0000256" key="8">
    <source>
        <dbReference type="SAM" id="Phobius"/>
    </source>
</evidence>
<feature type="domain" description="PAC" evidence="12">
    <location>
        <begin position="239"/>
        <end position="291"/>
    </location>
</feature>
<dbReference type="Proteomes" id="UP000199758">
    <property type="component" value="Unassembled WGS sequence"/>
</dbReference>
<dbReference type="InterPro" id="IPR003661">
    <property type="entry name" value="HisK_dim/P_dom"/>
</dbReference>
<keyword evidence="6" id="KW-0418">Kinase</keyword>
<keyword evidence="8" id="KW-0472">Membrane</keyword>
<dbReference type="InterPro" id="IPR000700">
    <property type="entry name" value="PAS-assoc_C"/>
</dbReference>
<evidence type="ECO:0000259" key="12">
    <source>
        <dbReference type="PROSITE" id="PS50113"/>
    </source>
</evidence>
<dbReference type="FunFam" id="3.30.565.10:FF:000006">
    <property type="entry name" value="Sensor histidine kinase WalK"/>
    <property type="match status" value="1"/>
</dbReference>
<dbReference type="PROSITE" id="PS50110">
    <property type="entry name" value="RESPONSE_REGULATORY"/>
    <property type="match status" value="1"/>
</dbReference>
<organism evidence="14 15">
    <name type="scientific">Hydrocarboniphaga daqingensis</name>
    <dbReference type="NCBI Taxonomy" id="490188"/>
    <lineage>
        <taxon>Bacteria</taxon>
        <taxon>Pseudomonadati</taxon>
        <taxon>Pseudomonadota</taxon>
        <taxon>Gammaproteobacteria</taxon>
        <taxon>Nevskiales</taxon>
        <taxon>Nevskiaceae</taxon>
        <taxon>Hydrocarboniphaga</taxon>
    </lineage>
</organism>
<dbReference type="Gene3D" id="1.10.287.130">
    <property type="match status" value="1"/>
</dbReference>
<keyword evidence="8" id="KW-1133">Transmembrane helix</keyword>
<evidence type="ECO:0000256" key="3">
    <source>
        <dbReference type="ARBA" id="ARBA00012438"/>
    </source>
</evidence>
<dbReference type="SUPFAM" id="SSF47384">
    <property type="entry name" value="Homodimeric domain of signal transducing histidine kinase"/>
    <property type="match status" value="1"/>
</dbReference>
<feature type="domain" description="Response regulatory" evidence="10">
    <location>
        <begin position="670"/>
        <end position="786"/>
    </location>
</feature>
<dbReference type="PANTHER" id="PTHR43047:SF72">
    <property type="entry name" value="OSMOSENSING HISTIDINE PROTEIN KINASE SLN1"/>
    <property type="match status" value="1"/>
</dbReference>
<dbReference type="InterPro" id="IPR001789">
    <property type="entry name" value="Sig_transdc_resp-reg_receiver"/>
</dbReference>
<dbReference type="InterPro" id="IPR035965">
    <property type="entry name" value="PAS-like_dom_sf"/>
</dbReference>
<evidence type="ECO:0000313" key="14">
    <source>
        <dbReference type="EMBL" id="SHH03931.1"/>
    </source>
</evidence>
<dbReference type="InterPro" id="IPR036890">
    <property type="entry name" value="HATPase_C_sf"/>
</dbReference>
<dbReference type="GO" id="GO:0000155">
    <property type="term" value="F:phosphorelay sensor kinase activity"/>
    <property type="evidence" value="ECO:0007669"/>
    <property type="project" value="InterPro"/>
</dbReference>
<sequence length="792" mass="86774">MSAYQPRWPGSVRARFIGLVLTITTLALLLAGVALLSYELARRQPTWSAPLFSSAQMLAVLIAVIVVSVFSLLLALRLSLGLQRAVSEPLLAITRAARRIVVRRDYSVRVAAVSDGEMDLVITAFNRMLDEVQERTRALEQSNLSLMTQIAERYATQTALARANTRLESTMAAAEIGGWITDLASGEFTPDRNFAALYGHPDDEMLRLDPQRRYRQIHDQDRARFQAAEADALRSGSLTSVEFRIVQPDGGVRWVIARGKVQFDADAQPQLLAGLLIDITAQKQAEQQRRDSESVYRAIGESIDYGVWITDDSGRCTYASDSFLALTGLSQAQCTEFGWSSALHPDDAEATIAAWKDCVRTGNAWYREHRIVGADGHYHAVLAQGVPMRRDDGRIYGWAGINLDISRLKRTEEALLEADRRKDEFLATLAHELRNPLAPIRHATQLLDAPGTTDEQRQWGREVIARQVQHMALLLDDLLDVSRITRRRLALKSDDVSLKAIIDAAVETARPLIEARSHQLHLQLPALPVVLHADPLRLSQALSNLLTNAAKYTDVGGRITLAADVGADGLRVRVTDNGIGLSAEAIPRVFEMFSQIDSALERSQGGLGIGLALVRGLVELHGGTIDVGSPGLGQGTTFTIRLPRRLLRDGGVTAVAATPGVAAAQTMRQMLLVADDNCDAADSLAMLLRLQGYQVSVAYSGPAALAQALDLQPAAMVLDIGMPGMTGYELAQQIRQQPWGRDALLIALTGWGQKEDVDRALQIGFDHHFVKPVDFPKLQQQLQQGLLQRQPG</sequence>
<dbReference type="InterPro" id="IPR001610">
    <property type="entry name" value="PAC"/>
</dbReference>
<keyword evidence="15" id="KW-1185">Reference proteome</keyword>
<evidence type="ECO:0000256" key="1">
    <source>
        <dbReference type="ARBA" id="ARBA00000085"/>
    </source>
</evidence>
<dbReference type="InterPro" id="IPR004358">
    <property type="entry name" value="Sig_transdc_His_kin-like_C"/>
</dbReference>
<dbReference type="InterPro" id="IPR005467">
    <property type="entry name" value="His_kinase_dom"/>
</dbReference>
<dbReference type="Pfam" id="PF08447">
    <property type="entry name" value="PAS_3"/>
    <property type="match status" value="2"/>
</dbReference>
<dbReference type="PROSITE" id="PS50885">
    <property type="entry name" value="HAMP"/>
    <property type="match status" value="1"/>
</dbReference>
<dbReference type="GO" id="GO:0005886">
    <property type="term" value="C:plasma membrane"/>
    <property type="evidence" value="ECO:0007669"/>
    <property type="project" value="UniProtKB-ARBA"/>
</dbReference>
<gene>
    <name evidence="14" type="ORF">SAMN04488068_2246</name>
</gene>
<dbReference type="InterPro" id="IPR011006">
    <property type="entry name" value="CheY-like_superfamily"/>
</dbReference>
<comment type="subcellular location">
    <subcellularLocation>
        <location evidence="2">Membrane</location>
    </subcellularLocation>
</comment>
<dbReference type="CDD" id="cd00130">
    <property type="entry name" value="PAS"/>
    <property type="match status" value="2"/>
</dbReference>
<feature type="modified residue" description="4-aspartylphosphate" evidence="7">
    <location>
        <position position="719"/>
    </location>
</feature>
<dbReference type="SUPFAM" id="SSF55785">
    <property type="entry name" value="PYP-like sensor domain (PAS domain)"/>
    <property type="match status" value="2"/>
</dbReference>
<feature type="transmembrane region" description="Helical" evidence="8">
    <location>
        <begin position="16"/>
        <end position="38"/>
    </location>
</feature>
<keyword evidence="4 7" id="KW-0597">Phosphoprotein</keyword>
<dbReference type="SMART" id="SM00448">
    <property type="entry name" value="REC"/>
    <property type="match status" value="1"/>
</dbReference>
<dbReference type="SMART" id="SM00387">
    <property type="entry name" value="HATPase_c"/>
    <property type="match status" value="1"/>
</dbReference>
<dbReference type="InterPro" id="IPR036097">
    <property type="entry name" value="HisK_dim/P_sf"/>
</dbReference>
<dbReference type="Pfam" id="PF00512">
    <property type="entry name" value="HisKA"/>
    <property type="match status" value="1"/>
</dbReference>
<dbReference type="PROSITE" id="PS50109">
    <property type="entry name" value="HIS_KIN"/>
    <property type="match status" value="1"/>
</dbReference>
<dbReference type="PANTHER" id="PTHR43047">
    <property type="entry name" value="TWO-COMPONENT HISTIDINE PROTEIN KINASE"/>
    <property type="match status" value="1"/>
</dbReference>
<name>A0A1M5PQI7_9GAMM</name>
<feature type="domain" description="Histidine kinase" evidence="9">
    <location>
        <begin position="428"/>
        <end position="646"/>
    </location>
</feature>
<dbReference type="PRINTS" id="PR00344">
    <property type="entry name" value="BCTRLSENSOR"/>
</dbReference>
<dbReference type="Gene3D" id="3.30.565.10">
    <property type="entry name" value="Histidine kinase-like ATPase, C-terminal domain"/>
    <property type="match status" value="1"/>
</dbReference>
<dbReference type="CDD" id="cd00082">
    <property type="entry name" value="HisKA"/>
    <property type="match status" value="1"/>
</dbReference>
<dbReference type="AlphaFoldDB" id="A0A1M5PQI7"/>
<dbReference type="Pfam" id="PF02518">
    <property type="entry name" value="HATPase_c"/>
    <property type="match status" value="1"/>
</dbReference>
<dbReference type="PROSITE" id="PS50113">
    <property type="entry name" value="PAC"/>
    <property type="match status" value="2"/>
</dbReference>
<dbReference type="CDD" id="cd17580">
    <property type="entry name" value="REC_2_DhkD-like"/>
    <property type="match status" value="1"/>
</dbReference>
<dbReference type="Pfam" id="PF00672">
    <property type="entry name" value="HAMP"/>
    <property type="match status" value="1"/>
</dbReference>
<dbReference type="InterPro" id="IPR000014">
    <property type="entry name" value="PAS"/>
</dbReference>
<dbReference type="Gene3D" id="3.30.450.20">
    <property type="entry name" value="PAS domain"/>
    <property type="match status" value="2"/>
</dbReference>
<dbReference type="FunFam" id="3.30.450.20:FF:000099">
    <property type="entry name" value="Sensory box sensor histidine kinase"/>
    <property type="match status" value="1"/>
</dbReference>
<dbReference type="Gene3D" id="2.10.70.100">
    <property type="match status" value="1"/>
</dbReference>
<dbReference type="OrthoDB" id="9772100at2"/>
<dbReference type="SUPFAM" id="SSF52172">
    <property type="entry name" value="CheY-like"/>
    <property type="match status" value="1"/>
</dbReference>
<evidence type="ECO:0000256" key="4">
    <source>
        <dbReference type="ARBA" id="ARBA00022553"/>
    </source>
</evidence>
<accession>A0A1M5PQI7</accession>
<dbReference type="Pfam" id="PF00072">
    <property type="entry name" value="Response_reg"/>
    <property type="match status" value="1"/>
</dbReference>